<evidence type="ECO:0000313" key="2">
    <source>
        <dbReference type="EMBL" id="MBB5081656.1"/>
    </source>
</evidence>
<accession>A0A7W8EJL9</accession>
<protein>
    <submittedName>
        <fullName evidence="2">Uncharacterized protein</fullName>
    </submittedName>
</protein>
<feature type="signal peptide" evidence="1">
    <location>
        <begin position="1"/>
        <end position="25"/>
    </location>
</feature>
<keyword evidence="1" id="KW-0732">Signal</keyword>
<dbReference type="RefSeq" id="WP_184969201.1">
    <property type="nucleotide sequence ID" value="NZ_JACHIN010000011.1"/>
</dbReference>
<evidence type="ECO:0000256" key="1">
    <source>
        <dbReference type="SAM" id="SignalP"/>
    </source>
</evidence>
<proteinExistence type="predicted"/>
<dbReference type="AlphaFoldDB" id="A0A7W8EJL9"/>
<organism evidence="2 3">
    <name type="scientific">Nonomuraea endophytica</name>
    <dbReference type="NCBI Taxonomy" id="714136"/>
    <lineage>
        <taxon>Bacteria</taxon>
        <taxon>Bacillati</taxon>
        <taxon>Actinomycetota</taxon>
        <taxon>Actinomycetes</taxon>
        <taxon>Streptosporangiales</taxon>
        <taxon>Streptosporangiaceae</taxon>
        <taxon>Nonomuraea</taxon>
    </lineage>
</organism>
<name>A0A7W8EJL9_9ACTN</name>
<keyword evidence="3" id="KW-1185">Reference proteome</keyword>
<gene>
    <name evidence="2" type="ORF">HNR40_007151</name>
</gene>
<sequence>MRLRVPLLLAAVAATGLLTAQPATATTAATVPYAADSGDSCKRGSTEGSLEWVTGPVIKPTVKVTGTLSDEREFSTCAPDALYSRASFSAYHGSDKVAGGQVKADDATVPVALTLADASGVRTIDRVVVQVCRYSNSPVGISYCGPAKEYKAP</sequence>
<evidence type="ECO:0000313" key="3">
    <source>
        <dbReference type="Proteomes" id="UP000568380"/>
    </source>
</evidence>
<reference evidence="2 3" key="1">
    <citation type="submission" date="2020-08" db="EMBL/GenBank/DDBJ databases">
        <title>Genomic Encyclopedia of Type Strains, Phase IV (KMG-IV): sequencing the most valuable type-strain genomes for metagenomic binning, comparative biology and taxonomic classification.</title>
        <authorList>
            <person name="Goeker M."/>
        </authorList>
    </citation>
    <scope>NUCLEOTIDE SEQUENCE [LARGE SCALE GENOMIC DNA]</scope>
    <source>
        <strain evidence="2 3">DSM 45385</strain>
    </source>
</reference>
<dbReference type="Proteomes" id="UP000568380">
    <property type="component" value="Unassembled WGS sequence"/>
</dbReference>
<comment type="caution">
    <text evidence="2">The sequence shown here is derived from an EMBL/GenBank/DDBJ whole genome shotgun (WGS) entry which is preliminary data.</text>
</comment>
<feature type="chain" id="PRO_5030993140" evidence="1">
    <location>
        <begin position="26"/>
        <end position="153"/>
    </location>
</feature>
<dbReference type="EMBL" id="JACHIN010000011">
    <property type="protein sequence ID" value="MBB5081656.1"/>
    <property type="molecule type" value="Genomic_DNA"/>
</dbReference>